<dbReference type="PROSITE" id="PS00086">
    <property type="entry name" value="CYTOCHROME_P450"/>
    <property type="match status" value="1"/>
</dbReference>
<dbReference type="PRINTS" id="PR00465">
    <property type="entry name" value="EP450IV"/>
</dbReference>
<dbReference type="CDD" id="cd11041">
    <property type="entry name" value="CYP503A1-like"/>
    <property type="match status" value="1"/>
</dbReference>
<dbReference type="PANTHER" id="PTHR46206">
    <property type="entry name" value="CYTOCHROME P450"/>
    <property type="match status" value="1"/>
</dbReference>
<evidence type="ECO:0000313" key="8">
    <source>
        <dbReference type="EMBL" id="KAF7303498.1"/>
    </source>
</evidence>
<dbReference type="GeneID" id="59345065"/>
<dbReference type="InterPro" id="IPR036396">
    <property type="entry name" value="Cyt_P450_sf"/>
</dbReference>
<evidence type="ECO:0000256" key="6">
    <source>
        <dbReference type="PIRSR" id="PIRSR602403-1"/>
    </source>
</evidence>
<evidence type="ECO:0000313" key="9">
    <source>
        <dbReference type="Proteomes" id="UP000636479"/>
    </source>
</evidence>
<proteinExistence type="inferred from homology"/>
<keyword evidence="9" id="KW-1185">Reference proteome</keyword>
<dbReference type="Pfam" id="PF00067">
    <property type="entry name" value="p450"/>
    <property type="match status" value="1"/>
</dbReference>
<gene>
    <name evidence="8" type="ORF">MIND_00578800</name>
</gene>
<keyword evidence="5 6" id="KW-0408">Iron</keyword>
<organism evidence="8 9">
    <name type="scientific">Mycena indigotica</name>
    <dbReference type="NCBI Taxonomy" id="2126181"/>
    <lineage>
        <taxon>Eukaryota</taxon>
        <taxon>Fungi</taxon>
        <taxon>Dikarya</taxon>
        <taxon>Basidiomycota</taxon>
        <taxon>Agaricomycotina</taxon>
        <taxon>Agaricomycetes</taxon>
        <taxon>Agaricomycetidae</taxon>
        <taxon>Agaricales</taxon>
        <taxon>Marasmiineae</taxon>
        <taxon>Mycenaceae</taxon>
        <taxon>Mycena</taxon>
    </lineage>
</organism>
<dbReference type="InterPro" id="IPR017972">
    <property type="entry name" value="Cyt_P450_CS"/>
</dbReference>
<dbReference type="InterPro" id="IPR001128">
    <property type="entry name" value="Cyt_P450"/>
</dbReference>
<keyword evidence="6 7" id="KW-0349">Heme</keyword>
<comment type="caution">
    <text evidence="8">The sequence shown here is derived from an EMBL/GenBank/DDBJ whole genome shotgun (WGS) entry which is preliminary data.</text>
</comment>
<feature type="binding site" description="axial binding residue" evidence="6">
    <location>
        <position position="488"/>
    </location>
    <ligand>
        <name>heme</name>
        <dbReference type="ChEBI" id="CHEBI:30413"/>
    </ligand>
    <ligandPart>
        <name>Fe</name>
        <dbReference type="ChEBI" id="CHEBI:18248"/>
    </ligandPart>
</feature>
<comment type="cofactor">
    <cofactor evidence="1 6">
        <name>heme</name>
        <dbReference type="ChEBI" id="CHEBI:30413"/>
    </cofactor>
</comment>
<dbReference type="Proteomes" id="UP000636479">
    <property type="component" value="Unassembled WGS sequence"/>
</dbReference>
<dbReference type="AlphaFoldDB" id="A0A8H6W6K0"/>
<dbReference type="GO" id="GO:0016705">
    <property type="term" value="F:oxidoreductase activity, acting on paired donors, with incorporation or reduction of molecular oxygen"/>
    <property type="evidence" value="ECO:0007669"/>
    <property type="project" value="InterPro"/>
</dbReference>
<dbReference type="InterPro" id="IPR002403">
    <property type="entry name" value="Cyt_P450_E_grp-IV"/>
</dbReference>
<name>A0A8H6W6K0_9AGAR</name>
<evidence type="ECO:0000256" key="3">
    <source>
        <dbReference type="ARBA" id="ARBA00022723"/>
    </source>
</evidence>
<evidence type="ECO:0000256" key="7">
    <source>
        <dbReference type="RuleBase" id="RU000461"/>
    </source>
</evidence>
<reference evidence="8" key="1">
    <citation type="submission" date="2020-05" db="EMBL/GenBank/DDBJ databases">
        <title>Mycena genomes resolve the evolution of fungal bioluminescence.</title>
        <authorList>
            <person name="Tsai I.J."/>
        </authorList>
    </citation>
    <scope>NUCLEOTIDE SEQUENCE</scope>
    <source>
        <strain evidence="8">171206Taipei</strain>
    </source>
</reference>
<dbReference type="Gene3D" id="1.10.630.10">
    <property type="entry name" value="Cytochrome P450"/>
    <property type="match status" value="1"/>
</dbReference>
<dbReference type="GO" id="GO:0004497">
    <property type="term" value="F:monooxygenase activity"/>
    <property type="evidence" value="ECO:0007669"/>
    <property type="project" value="UniProtKB-KW"/>
</dbReference>
<sequence length="547" mass="60964">MHPSAPCCLPFLSATMDTTDFKTPLVAALILGVAVSLFRAQQREWARDKAVPAVGNAAHNPLAYYLDLVRFLGDARGMLAAAYAKNPTGVVRFPTMFRWEYVANGAKHAAEIAAVSDDVLSFHDAVSDQLQIMWTMGPILVHPWHINAVRTSMTRNLGRCFPAVRDEIVHSFDDVLGLRGTEWTTLPFLPAAMQIVSRVSNRMFVGLPLCLPEPRFCAAEHRLHHFRLRARPDPQDVPRVHEAARLSPSPCHSTPDELSRIVAPLLSSRKRSLRYALKFLGPILQERIDAENACVQDRKDRPNDLISWLLEHCPADQRNPANLAMRILAINMAAIHTSSTTLTSALFDLTVHPEYIAPLREEAERVVNKEGWTKAALGSMHKIDSFLRESQRLSGTGPVSMGRKVVAREGFSFADGTHIPCGAVVNMAGWSSHTDPAHYENPLEFDAFRFSGMREADADRKSPTKLFARQMVSTNPEHIVFGHGRHACPGRFFAATELKAMLAHMLIEYDVEAVVPGEAGRPRDVEFALLRMPSMSGEVRIRRREKV</sequence>
<evidence type="ECO:0000256" key="4">
    <source>
        <dbReference type="ARBA" id="ARBA00023002"/>
    </source>
</evidence>
<keyword evidence="4 7" id="KW-0560">Oxidoreductase</keyword>
<protein>
    <submittedName>
        <fullName evidence="8">Cytochrome P450</fullName>
    </submittedName>
</protein>
<keyword evidence="7" id="KW-0503">Monooxygenase</keyword>
<dbReference type="SUPFAM" id="SSF48264">
    <property type="entry name" value="Cytochrome P450"/>
    <property type="match status" value="1"/>
</dbReference>
<keyword evidence="3 6" id="KW-0479">Metal-binding</keyword>
<evidence type="ECO:0000256" key="5">
    <source>
        <dbReference type="ARBA" id="ARBA00023004"/>
    </source>
</evidence>
<dbReference type="EMBL" id="JACAZF010000005">
    <property type="protein sequence ID" value="KAF7303498.1"/>
    <property type="molecule type" value="Genomic_DNA"/>
</dbReference>
<accession>A0A8H6W6K0</accession>
<evidence type="ECO:0000256" key="2">
    <source>
        <dbReference type="ARBA" id="ARBA00010617"/>
    </source>
</evidence>
<dbReference type="RefSeq" id="XP_037220470.1">
    <property type="nucleotide sequence ID" value="XM_037362549.1"/>
</dbReference>
<comment type="similarity">
    <text evidence="2 7">Belongs to the cytochrome P450 family.</text>
</comment>
<dbReference type="GO" id="GO:0005506">
    <property type="term" value="F:iron ion binding"/>
    <property type="evidence" value="ECO:0007669"/>
    <property type="project" value="InterPro"/>
</dbReference>
<evidence type="ECO:0000256" key="1">
    <source>
        <dbReference type="ARBA" id="ARBA00001971"/>
    </source>
</evidence>
<dbReference type="OrthoDB" id="1844152at2759"/>
<dbReference type="GO" id="GO:0020037">
    <property type="term" value="F:heme binding"/>
    <property type="evidence" value="ECO:0007669"/>
    <property type="project" value="InterPro"/>
</dbReference>